<organism evidence="1 2">
    <name type="scientific">Actinomadura gamaensis</name>
    <dbReference type="NCBI Taxonomy" id="1763541"/>
    <lineage>
        <taxon>Bacteria</taxon>
        <taxon>Bacillati</taxon>
        <taxon>Actinomycetota</taxon>
        <taxon>Actinomycetes</taxon>
        <taxon>Streptosporangiales</taxon>
        <taxon>Thermomonosporaceae</taxon>
        <taxon>Actinomadura</taxon>
    </lineage>
</organism>
<reference evidence="2" key="1">
    <citation type="journal article" date="2019" name="Int. J. Syst. Evol. Microbiol.">
        <title>The Global Catalogue of Microorganisms (GCM) 10K type strain sequencing project: providing services to taxonomists for standard genome sequencing and annotation.</title>
        <authorList>
            <consortium name="The Broad Institute Genomics Platform"/>
            <consortium name="The Broad Institute Genome Sequencing Center for Infectious Disease"/>
            <person name="Wu L."/>
            <person name="Ma J."/>
        </authorList>
    </citation>
    <scope>NUCLEOTIDE SEQUENCE [LARGE SCALE GENOMIC DNA]</scope>
    <source>
        <strain evidence="2">KLKA75</strain>
    </source>
</reference>
<dbReference type="RefSeq" id="WP_378251793.1">
    <property type="nucleotide sequence ID" value="NZ_JBHSIT010000001.1"/>
</dbReference>
<proteinExistence type="predicted"/>
<name>A0ABV9TS73_9ACTN</name>
<gene>
    <name evidence="1" type="ORF">ACFPCY_01945</name>
</gene>
<protein>
    <submittedName>
        <fullName evidence="1">Uncharacterized protein</fullName>
    </submittedName>
</protein>
<evidence type="ECO:0000313" key="1">
    <source>
        <dbReference type="EMBL" id="MFC4906070.1"/>
    </source>
</evidence>
<evidence type="ECO:0000313" key="2">
    <source>
        <dbReference type="Proteomes" id="UP001595872"/>
    </source>
</evidence>
<comment type="caution">
    <text evidence="1">The sequence shown here is derived from an EMBL/GenBank/DDBJ whole genome shotgun (WGS) entry which is preliminary data.</text>
</comment>
<accession>A0ABV9TS73</accession>
<dbReference type="Proteomes" id="UP001595872">
    <property type="component" value="Unassembled WGS sequence"/>
</dbReference>
<sequence length="118" mass="13457">MSAATYVLPGVDPGALPDRFVYCPDPNCPASYDRRDKKYERVDWRDEAVLDEWHAVLKSDAVQVRQYLDRHGAANHAPRCDYAVLPDVVHLYCSSKAHPSKAYARELKLVRDKNIDLT</sequence>
<keyword evidence="2" id="KW-1185">Reference proteome</keyword>
<dbReference type="EMBL" id="JBHSIT010000001">
    <property type="protein sequence ID" value="MFC4906070.1"/>
    <property type="molecule type" value="Genomic_DNA"/>
</dbReference>